<keyword evidence="2" id="KW-0472">Membrane</keyword>
<feature type="compositionally biased region" description="Low complexity" evidence="1">
    <location>
        <begin position="68"/>
        <end position="94"/>
    </location>
</feature>
<keyword evidence="2" id="KW-0812">Transmembrane</keyword>
<feature type="transmembrane region" description="Helical" evidence="2">
    <location>
        <begin position="208"/>
        <end position="229"/>
    </location>
</feature>
<feature type="region of interest" description="Disordered" evidence="1">
    <location>
        <begin position="424"/>
        <end position="472"/>
    </location>
</feature>
<feature type="compositionally biased region" description="Gly residues" evidence="1">
    <location>
        <begin position="51"/>
        <end position="62"/>
    </location>
</feature>
<feature type="compositionally biased region" description="Acidic residues" evidence="1">
    <location>
        <begin position="25"/>
        <end position="45"/>
    </location>
</feature>
<accession>A0A9P8BML7</accession>
<organism evidence="3 4">
    <name type="scientific">Linnemannia hyalina</name>
    <dbReference type="NCBI Taxonomy" id="64524"/>
    <lineage>
        <taxon>Eukaryota</taxon>
        <taxon>Fungi</taxon>
        <taxon>Fungi incertae sedis</taxon>
        <taxon>Mucoromycota</taxon>
        <taxon>Mortierellomycotina</taxon>
        <taxon>Mortierellomycetes</taxon>
        <taxon>Mortierellales</taxon>
        <taxon>Mortierellaceae</taxon>
        <taxon>Linnemannia</taxon>
    </lineage>
</organism>
<evidence type="ECO:0000313" key="4">
    <source>
        <dbReference type="Proteomes" id="UP000707451"/>
    </source>
</evidence>
<sequence length="472" mass="50956">MSLEYGDVARQAYLLLTPDLNEGGAAEEVEYVEEYYDYGDDDEEEDRRGAGASGEGGRGGGAASLSVTAAGQTTSSSATSTTPAGPGPGKATTSHQNLASSNHNGRRYEQQLLHSSQDHDRITTASTFDTAATTLFPPSIQPSPAKGDNPTSKSTGTIKEKEQQQHTQEQLTAVTPAGAQPPVGASLAEMIAQEEMDETKRKRKRARLYTLARVTFSLGLTILALYWPAGQFKAPMGKQNIPTSVGEHQSIQGNNTLTYTHRSSFSPSPSRVTPTFTAIPSSTSTPMSTIVSGSGPVPTPLSKDDKEANPKRASADSTTMGYYIGSRHKRGGHQKDSSWCAEEESFGDDESAAVYCRTKVIRPIVTYIWSVFLIVELCIAAMAGDFSKHGIRRRRQSFGDEGMEEYYRYPRENRQEEEVVVVEGGDVEKLSGREADERRVQSPAISDSSGAGTGAGAHQQQHHRRTGSRVGH</sequence>
<gene>
    <name evidence="3" type="ORF">KI688_007546</name>
</gene>
<feature type="compositionally biased region" description="Polar residues" evidence="1">
    <location>
        <begin position="261"/>
        <end position="276"/>
    </location>
</feature>
<dbReference type="Proteomes" id="UP000707451">
    <property type="component" value="Unassembled WGS sequence"/>
</dbReference>
<reference evidence="3" key="1">
    <citation type="submission" date="2021-06" db="EMBL/GenBank/DDBJ databases">
        <title>Genome Sequence of Mortierella hyaline Strain SCG-10, a Cold-Adapted, Nitrate-Reducing Fungus Isolated from Soil in Minnesota, USA.</title>
        <authorList>
            <person name="Aldossari N."/>
        </authorList>
    </citation>
    <scope>NUCLEOTIDE SEQUENCE</scope>
    <source>
        <strain evidence="3">SCG-10</strain>
    </source>
</reference>
<evidence type="ECO:0000313" key="3">
    <source>
        <dbReference type="EMBL" id="KAG9061208.1"/>
    </source>
</evidence>
<feature type="compositionally biased region" description="Low complexity" evidence="1">
    <location>
        <begin position="277"/>
        <end position="290"/>
    </location>
</feature>
<keyword evidence="4" id="KW-1185">Reference proteome</keyword>
<protein>
    <submittedName>
        <fullName evidence="3">Uncharacterized protein</fullName>
    </submittedName>
</protein>
<dbReference type="OrthoDB" id="2449178at2759"/>
<feature type="compositionally biased region" description="Basic and acidic residues" evidence="1">
    <location>
        <begin position="426"/>
        <end position="440"/>
    </location>
</feature>
<feature type="region of interest" description="Disordered" evidence="1">
    <location>
        <begin position="261"/>
        <end position="336"/>
    </location>
</feature>
<feature type="region of interest" description="Disordered" evidence="1">
    <location>
        <begin position="134"/>
        <end position="168"/>
    </location>
</feature>
<name>A0A9P8BML7_9FUNG</name>
<feature type="transmembrane region" description="Helical" evidence="2">
    <location>
        <begin position="367"/>
        <end position="386"/>
    </location>
</feature>
<dbReference type="EMBL" id="JAHRHY010000025">
    <property type="protein sequence ID" value="KAG9061208.1"/>
    <property type="molecule type" value="Genomic_DNA"/>
</dbReference>
<evidence type="ECO:0000256" key="1">
    <source>
        <dbReference type="SAM" id="MobiDB-lite"/>
    </source>
</evidence>
<feature type="compositionally biased region" description="Basic and acidic residues" evidence="1">
    <location>
        <begin position="302"/>
        <end position="314"/>
    </location>
</feature>
<proteinExistence type="predicted"/>
<feature type="region of interest" description="Disordered" evidence="1">
    <location>
        <begin position="16"/>
        <end position="103"/>
    </location>
</feature>
<comment type="caution">
    <text evidence="3">The sequence shown here is derived from an EMBL/GenBank/DDBJ whole genome shotgun (WGS) entry which is preliminary data.</text>
</comment>
<evidence type="ECO:0000256" key="2">
    <source>
        <dbReference type="SAM" id="Phobius"/>
    </source>
</evidence>
<dbReference type="AlphaFoldDB" id="A0A9P8BML7"/>
<feature type="compositionally biased region" description="Basic residues" evidence="1">
    <location>
        <begin position="460"/>
        <end position="472"/>
    </location>
</feature>
<keyword evidence="2" id="KW-1133">Transmembrane helix</keyword>